<feature type="chain" id="PRO_5022975080" evidence="1">
    <location>
        <begin position="26"/>
        <end position="110"/>
    </location>
</feature>
<accession>A0A5B7DGY1</accession>
<feature type="signal peptide" evidence="1">
    <location>
        <begin position="1"/>
        <end position="25"/>
    </location>
</feature>
<keyword evidence="1" id="KW-0732">Signal</keyword>
<dbReference type="AlphaFoldDB" id="A0A5B7DGY1"/>
<evidence type="ECO:0000313" key="3">
    <source>
        <dbReference type="Proteomes" id="UP000324222"/>
    </source>
</evidence>
<dbReference type="Proteomes" id="UP000324222">
    <property type="component" value="Unassembled WGS sequence"/>
</dbReference>
<evidence type="ECO:0000256" key="1">
    <source>
        <dbReference type="SAM" id="SignalP"/>
    </source>
</evidence>
<organism evidence="2 3">
    <name type="scientific">Portunus trituberculatus</name>
    <name type="common">Swimming crab</name>
    <name type="synonym">Neptunus trituberculatus</name>
    <dbReference type="NCBI Taxonomy" id="210409"/>
    <lineage>
        <taxon>Eukaryota</taxon>
        <taxon>Metazoa</taxon>
        <taxon>Ecdysozoa</taxon>
        <taxon>Arthropoda</taxon>
        <taxon>Crustacea</taxon>
        <taxon>Multicrustacea</taxon>
        <taxon>Malacostraca</taxon>
        <taxon>Eumalacostraca</taxon>
        <taxon>Eucarida</taxon>
        <taxon>Decapoda</taxon>
        <taxon>Pleocyemata</taxon>
        <taxon>Brachyura</taxon>
        <taxon>Eubrachyura</taxon>
        <taxon>Portunoidea</taxon>
        <taxon>Portunidae</taxon>
        <taxon>Portuninae</taxon>
        <taxon>Portunus</taxon>
    </lineage>
</organism>
<dbReference type="EMBL" id="VSRR010000870">
    <property type="protein sequence ID" value="MPC20423.1"/>
    <property type="molecule type" value="Genomic_DNA"/>
</dbReference>
<comment type="caution">
    <text evidence="2">The sequence shown here is derived from an EMBL/GenBank/DDBJ whole genome shotgun (WGS) entry which is preliminary data.</text>
</comment>
<evidence type="ECO:0000313" key="2">
    <source>
        <dbReference type="EMBL" id="MPC20423.1"/>
    </source>
</evidence>
<sequence length="110" mass="11785">MVSRGMTMVAAAVVVVALLAAVVSGEPGFLKGRPRCHTHVSHVPHYKTVLKKRRGEKGKINEGEKVTHAETSPIVSLYSAGRLWRRCAGVRVCGAAGLHSHGQSPRPALR</sequence>
<reference evidence="2 3" key="1">
    <citation type="submission" date="2019-05" db="EMBL/GenBank/DDBJ databases">
        <title>Another draft genome of Portunus trituberculatus and its Hox gene families provides insights of decapod evolution.</title>
        <authorList>
            <person name="Jeong J.-H."/>
            <person name="Song I."/>
            <person name="Kim S."/>
            <person name="Choi T."/>
            <person name="Kim D."/>
            <person name="Ryu S."/>
            <person name="Kim W."/>
        </authorList>
    </citation>
    <scope>NUCLEOTIDE SEQUENCE [LARGE SCALE GENOMIC DNA]</scope>
    <source>
        <tissue evidence="2">Muscle</tissue>
    </source>
</reference>
<keyword evidence="3" id="KW-1185">Reference proteome</keyword>
<gene>
    <name evidence="2" type="ORF">E2C01_013366</name>
</gene>
<protein>
    <submittedName>
        <fullName evidence="2">Uncharacterized protein</fullName>
    </submittedName>
</protein>
<name>A0A5B7DGY1_PORTR</name>
<proteinExistence type="predicted"/>